<evidence type="ECO:0000256" key="1">
    <source>
        <dbReference type="SAM" id="Coils"/>
    </source>
</evidence>
<keyword evidence="1" id="KW-0175">Coiled coil</keyword>
<organism evidence="2 3">
    <name type="scientific">Aliarcobacter butzleri L348</name>
    <dbReference type="NCBI Taxonomy" id="1447256"/>
    <lineage>
        <taxon>Bacteria</taxon>
        <taxon>Pseudomonadati</taxon>
        <taxon>Campylobacterota</taxon>
        <taxon>Epsilonproteobacteria</taxon>
        <taxon>Campylobacterales</taxon>
        <taxon>Arcobacteraceae</taxon>
        <taxon>Aliarcobacter</taxon>
    </lineage>
</organism>
<dbReference type="Pfam" id="PF06892">
    <property type="entry name" value="Phage_CP76"/>
    <property type="match status" value="1"/>
</dbReference>
<feature type="coiled-coil region" evidence="1">
    <location>
        <begin position="136"/>
        <end position="163"/>
    </location>
</feature>
<reference evidence="2 3" key="1">
    <citation type="submission" date="2014-01" db="EMBL/GenBank/DDBJ databases">
        <title>Development of a Comparative Genomic Fingerprinting Assay for High Resolution Genotyping of Arcobacter butzleri.</title>
        <authorList>
            <person name="Webb A.L."/>
            <person name="Inglis G.D."/>
            <person name="Kruczkiewicz P."/>
            <person name="Selinger L.B."/>
            <person name="Taboada E.N."/>
        </authorList>
    </citation>
    <scope>NUCLEOTIDE SEQUENCE [LARGE SCALE GENOMIC DNA]</scope>
    <source>
        <strain evidence="2 3">L348</strain>
    </source>
</reference>
<evidence type="ECO:0000313" key="3">
    <source>
        <dbReference type="Proteomes" id="UP000035514"/>
    </source>
</evidence>
<dbReference type="PATRIC" id="fig|1447256.3.peg.1059"/>
<gene>
    <name evidence="2" type="ORF">AA20_05450</name>
</gene>
<dbReference type="AlphaFoldDB" id="A0A0G9K275"/>
<name>A0A0G9K275_9BACT</name>
<dbReference type="Proteomes" id="UP000035514">
    <property type="component" value="Unassembled WGS sequence"/>
</dbReference>
<evidence type="ECO:0000313" key="2">
    <source>
        <dbReference type="EMBL" id="KLE00601.1"/>
    </source>
</evidence>
<protein>
    <submittedName>
        <fullName evidence="2">Uncharacterized protein</fullName>
    </submittedName>
</protein>
<dbReference type="RefSeq" id="WP_046996604.1">
    <property type="nucleotide sequence ID" value="NZ_JAIQ01000083.1"/>
</dbReference>
<accession>A0A0G9K275</accession>
<dbReference type="EMBL" id="JAIQ01000083">
    <property type="protein sequence ID" value="KLE00601.1"/>
    <property type="molecule type" value="Genomic_DNA"/>
</dbReference>
<comment type="caution">
    <text evidence="2">The sequence shown here is derived from an EMBL/GenBank/DDBJ whole genome shotgun (WGS) entry which is preliminary data.</text>
</comment>
<dbReference type="InterPro" id="IPR009679">
    <property type="entry name" value="Phage_186_CII-like"/>
</dbReference>
<proteinExistence type="predicted"/>
<dbReference type="GO" id="GO:0003677">
    <property type="term" value="F:DNA binding"/>
    <property type="evidence" value="ECO:0007669"/>
    <property type="project" value="InterPro"/>
</dbReference>
<sequence>MAEYLHIGNKRQKEHGLLVTINKSIVTFCKKNNIDKTAFAIKIGLASENSLLNKLKKSREDTDITISELIHITEITSNYEALKYLNEMFGFVMISSEPEEEITVEQLNQITDEAQIESNEFFAVTKIANKDKKISIEEKNNMLKEGMEALEKLNEQLEAIRKIKPFDLENDEDE</sequence>